<dbReference type="SUPFAM" id="SSF54197">
    <property type="entry name" value="HIT-like"/>
    <property type="match status" value="1"/>
</dbReference>
<dbReference type="GO" id="GO:0003725">
    <property type="term" value="F:double-stranded RNA binding"/>
    <property type="evidence" value="ECO:0007669"/>
    <property type="project" value="TreeGrafter"/>
</dbReference>
<dbReference type="GO" id="GO:0000012">
    <property type="term" value="P:single strand break repair"/>
    <property type="evidence" value="ECO:0007669"/>
    <property type="project" value="TreeGrafter"/>
</dbReference>
<dbReference type="Pfam" id="PF11969">
    <property type="entry name" value="DcpS_C"/>
    <property type="match status" value="1"/>
</dbReference>
<evidence type="ECO:0000259" key="1">
    <source>
        <dbReference type="PROSITE" id="PS51154"/>
    </source>
</evidence>
<dbReference type="Gene3D" id="3.40.50.300">
    <property type="entry name" value="P-loop containing nucleotide triphosphate hydrolases"/>
    <property type="match status" value="1"/>
</dbReference>
<dbReference type="PANTHER" id="PTHR12486">
    <property type="entry name" value="APRATAXIN-RELATED"/>
    <property type="match status" value="1"/>
</dbReference>
<dbReference type="PANTHER" id="PTHR12486:SF4">
    <property type="entry name" value="APRATAXIN"/>
    <property type="match status" value="1"/>
</dbReference>
<dbReference type="FunFam" id="3.30.428.10:FF:000004">
    <property type="entry name" value="aprataxin isoform X2"/>
    <property type="match status" value="1"/>
</dbReference>
<gene>
    <name evidence="2" type="ORF">WN944_004265</name>
</gene>
<dbReference type="InterPro" id="IPR002589">
    <property type="entry name" value="Macro_dom"/>
</dbReference>
<proteinExistence type="predicted"/>
<dbReference type="FunFam" id="3.40.50.300:FF:002337">
    <property type="entry name" value="Transcription factor bHLH140"/>
    <property type="match status" value="1"/>
</dbReference>
<reference evidence="2 3" key="1">
    <citation type="submission" date="2024-05" db="EMBL/GenBank/DDBJ databases">
        <title>Haplotype-resolved chromosome-level genome assembly of Huyou (Citrus changshanensis).</title>
        <authorList>
            <person name="Miao C."/>
            <person name="Chen W."/>
            <person name="Wu Y."/>
            <person name="Wang L."/>
            <person name="Zhao S."/>
            <person name="Grierson D."/>
            <person name="Xu C."/>
            <person name="Chen K."/>
        </authorList>
    </citation>
    <scope>NUCLEOTIDE SEQUENCE [LARGE SCALE GENOMIC DNA]</scope>
    <source>
        <strain evidence="2">01-14</strain>
        <tissue evidence="2">Leaf</tissue>
    </source>
</reference>
<accession>A0AAP0M0U7</accession>
<dbReference type="Proteomes" id="UP001428341">
    <property type="component" value="Unassembled WGS sequence"/>
</dbReference>
<dbReference type="SUPFAM" id="SSF52949">
    <property type="entry name" value="Macro domain-like"/>
    <property type="match status" value="1"/>
</dbReference>
<dbReference type="Pfam" id="PF01661">
    <property type="entry name" value="Macro"/>
    <property type="match status" value="1"/>
</dbReference>
<dbReference type="EMBL" id="JBCGBO010000006">
    <property type="protein sequence ID" value="KAK9193568.1"/>
    <property type="molecule type" value="Genomic_DNA"/>
</dbReference>
<dbReference type="InterPro" id="IPR019808">
    <property type="entry name" value="Histidine_triad_CS"/>
</dbReference>
<evidence type="ECO:0000313" key="2">
    <source>
        <dbReference type="EMBL" id="KAK9193568.1"/>
    </source>
</evidence>
<dbReference type="Pfam" id="PF13671">
    <property type="entry name" value="AAA_33"/>
    <property type="match status" value="1"/>
</dbReference>
<name>A0AAP0M0U7_9ROSI</name>
<evidence type="ECO:0000313" key="3">
    <source>
        <dbReference type="Proteomes" id="UP001428341"/>
    </source>
</evidence>
<dbReference type="InterPro" id="IPR027417">
    <property type="entry name" value="P-loop_NTPase"/>
</dbReference>
<dbReference type="GO" id="GO:0003697">
    <property type="term" value="F:single-stranded DNA binding"/>
    <property type="evidence" value="ECO:0007669"/>
    <property type="project" value="TreeGrafter"/>
</dbReference>
<dbReference type="GO" id="GO:0033699">
    <property type="term" value="F:DNA 5'-adenosine monophosphate hydrolase activity"/>
    <property type="evidence" value="ECO:0007669"/>
    <property type="project" value="TreeGrafter"/>
</dbReference>
<feature type="domain" description="Macro" evidence="1">
    <location>
        <begin position="332"/>
        <end position="601"/>
    </location>
</feature>
<dbReference type="PROSITE" id="PS51154">
    <property type="entry name" value="MACRO"/>
    <property type="match status" value="1"/>
</dbReference>
<protein>
    <recommendedName>
        <fullName evidence="1">Macro domain-containing protein</fullName>
    </recommendedName>
</protein>
<keyword evidence="3" id="KW-1185">Reference proteome</keyword>
<dbReference type="PROSITE" id="PS00892">
    <property type="entry name" value="HIT_1"/>
    <property type="match status" value="1"/>
</dbReference>
<sequence length="762" mass="83681">MDMEIDDTCKAKDEEKKSKQILVIMVGAPGSGKSTFCEHVMRSSARPWARICQDTINKGKSGTKVQCLSSASSALKEGKSVFIDRCNLEREQRTDFVKLGGPEVDVHAVVLDLPAKLCISRSVKRIEHEGKLQGGKAAAVVNRMLQKKELPKLSEGFSRITLCQNENDVQAALDSYSGLGPLDTLPRGSFGQKNPDAKIQLGIMKFLKKVDAPSNTGSNASSTQDPVLPQITEEKNSCLEGQEITSLLSDAAGEEVKRIENPEVASVNQNGSSSDVPTLAFPSLSTSDFQFNNEKASDVIIEKVEEYVNKLGNARLVLVDLTHGSKILSLVRAKAAQKHINPKMFFTFVGDITRLYTGGGLRCNVIANAANWRLKPGGGGVNAAIFSAAGPALEVATAERAKSLYPGNSVIVPLPSTSPLCDGEGVTHVIHVLGPNMNPRRPNCLHGDYVKGCEILRKAYTSLFEGFLSIVRSQEKLSKGCDEDIRLEPSVSQDHSEDVHGNYISTGDKIKRDGGHEYERSKKCKGAQNEVGTDINLSRAANLNADNEKIGVSTSKAWGSWAQSLYRTAMHPERHKDDLLEISDDVVVLNDLYPKAQKHILVLSRFDGLDRLADVRNEHLQILQTMHTVGMKWAEKFLHEDASLAFRLGYHSAPSMRQLHLHVISQDFNSKHLKNKKHWNSFNTAFFCDSVDVLEEISNHGKATLKDDDSLLSMELRCHRCRSAHPSIPRLKSHISSCRAPFPSSLLENGRLVLAPRNSAKP</sequence>
<dbReference type="GO" id="GO:1990165">
    <property type="term" value="F:single-strand break-containing DNA binding"/>
    <property type="evidence" value="ECO:0007669"/>
    <property type="project" value="TreeGrafter"/>
</dbReference>
<dbReference type="InterPro" id="IPR036265">
    <property type="entry name" value="HIT-like_sf"/>
</dbReference>
<dbReference type="GO" id="GO:0030983">
    <property type="term" value="F:mismatched DNA binding"/>
    <property type="evidence" value="ECO:0007669"/>
    <property type="project" value="TreeGrafter"/>
</dbReference>
<dbReference type="InterPro" id="IPR043472">
    <property type="entry name" value="Macro_dom-like"/>
</dbReference>
<dbReference type="InterPro" id="IPR032566">
    <property type="entry name" value="Znf-C2HE"/>
</dbReference>
<dbReference type="AlphaFoldDB" id="A0AAP0M0U7"/>
<dbReference type="Gene3D" id="3.40.220.10">
    <property type="entry name" value="Leucine Aminopeptidase, subunit E, domain 1"/>
    <property type="match status" value="1"/>
</dbReference>
<dbReference type="FunFam" id="3.40.220.10:FF:000020">
    <property type="entry name" value="Transcription factor bHLH140"/>
    <property type="match status" value="1"/>
</dbReference>
<organism evidence="2 3">
    <name type="scientific">Citrus x changshan-huyou</name>
    <dbReference type="NCBI Taxonomy" id="2935761"/>
    <lineage>
        <taxon>Eukaryota</taxon>
        <taxon>Viridiplantae</taxon>
        <taxon>Streptophyta</taxon>
        <taxon>Embryophyta</taxon>
        <taxon>Tracheophyta</taxon>
        <taxon>Spermatophyta</taxon>
        <taxon>Magnoliopsida</taxon>
        <taxon>eudicotyledons</taxon>
        <taxon>Gunneridae</taxon>
        <taxon>Pentapetalae</taxon>
        <taxon>rosids</taxon>
        <taxon>malvids</taxon>
        <taxon>Sapindales</taxon>
        <taxon>Rutaceae</taxon>
        <taxon>Aurantioideae</taxon>
        <taxon>Citrus</taxon>
    </lineage>
</organism>
<dbReference type="GO" id="GO:0005634">
    <property type="term" value="C:nucleus"/>
    <property type="evidence" value="ECO:0007669"/>
    <property type="project" value="TreeGrafter"/>
</dbReference>
<comment type="caution">
    <text evidence="2">The sequence shown here is derived from an EMBL/GenBank/DDBJ whole genome shotgun (WGS) entry which is preliminary data.</text>
</comment>
<dbReference type="Gene3D" id="3.30.428.10">
    <property type="entry name" value="HIT-like"/>
    <property type="match status" value="1"/>
</dbReference>
<dbReference type="Pfam" id="PF16278">
    <property type="entry name" value="zf-C2HE"/>
    <property type="match status" value="1"/>
</dbReference>
<dbReference type="SUPFAM" id="SSF52540">
    <property type="entry name" value="P-loop containing nucleoside triphosphate hydrolases"/>
    <property type="match status" value="1"/>
</dbReference>